<dbReference type="Proteomes" id="UP000321083">
    <property type="component" value="Unassembled WGS sequence"/>
</dbReference>
<feature type="non-terminal residue" evidence="1">
    <location>
        <position position="60"/>
    </location>
</feature>
<proteinExistence type="predicted"/>
<reference evidence="1 2" key="1">
    <citation type="submission" date="2019-08" db="EMBL/GenBank/DDBJ databases">
        <title>100 year-old enigma solved: identification of Planctomyces bekefii, the type genus and species of the phylum Planctomycetes.</title>
        <authorList>
            <person name="Svetlana D.N."/>
            <person name="Overmann J."/>
        </authorList>
    </citation>
    <scope>NUCLEOTIDE SEQUENCE [LARGE SCALE GENOMIC DNA]</scope>
    <source>
        <strain evidence="1">Phe10_nw2017</strain>
    </source>
</reference>
<evidence type="ECO:0000313" key="2">
    <source>
        <dbReference type="Proteomes" id="UP000321083"/>
    </source>
</evidence>
<sequence>MHDAVDWKIIDENPFCKVRTQRSTVKVNEFVPREVVDKLMKKANLVWQVILGLSRYGGLR</sequence>
<comment type="caution">
    <text evidence="1">The sequence shown here is derived from an EMBL/GenBank/DDBJ whole genome shotgun (WGS) entry which is preliminary data.</text>
</comment>
<protein>
    <submittedName>
        <fullName evidence="1">Uncharacterized protein</fullName>
    </submittedName>
</protein>
<evidence type="ECO:0000313" key="1">
    <source>
        <dbReference type="EMBL" id="TWW09052.1"/>
    </source>
</evidence>
<dbReference type="EMBL" id="SRHE01000405">
    <property type="protein sequence ID" value="TWW09052.1"/>
    <property type="molecule type" value="Genomic_DNA"/>
</dbReference>
<accession>A0A5C6M4Z8</accession>
<organism evidence="1 2">
    <name type="scientific">Planctomyces bekefii</name>
    <dbReference type="NCBI Taxonomy" id="1653850"/>
    <lineage>
        <taxon>Bacteria</taxon>
        <taxon>Pseudomonadati</taxon>
        <taxon>Planctomycetota</taxon>
        <taxon>Planctomycetia</taxon>
        <taxon>Planctomycetales</taxon>
        <taxon>Planctomycetaceae</taxon>
        <taxon>Planctomyces</taxon>
    </lineage>
</organism>
<name>A0A5C6M4Z8_9PLAN</name>
<reference evidence="1 2" key="2">
    <citation type="submission" date="2019-08" db="EMBL/GenBank/DDBJ databases">
        <authorList>
            <person name="Henke P."/>
        </authorList>
    </citation>
    <scope>NUCLEOTIDE SEQUENCE [LARGE SCALE GENOMIC DNA]</scope>
    <source>
        <strain evidence="1">Phe10_nw2017</strain>
    </source>
</reference>
<keyword evidence="2" id="KW-1185">Reference proteome</keyword>
<dbReference type="AlphaFoldDB" id="A0A5C6M4Z8"/>
<gene>
    <name evidence="1" type="ORF">E3A20_18160</name>
</gene>